<keyword evidence="1" id="KW-0472">Membrane</keyword>
<feature type="transmembrane region" description="Helical" evidence="1">
    <location>
        <begin position="17"/>
        <end position="34"/>
    </location>
</feature>
<dbReference type="Proteomes" id="UP001321506">
    <property type="component" value="Unassembled WGS sequence"/>
</dbReference>
<dbReference type="EMBL" id="JASATX010000003">
    <property type="protein sequence ID" value="MDI2099099.1"/>
    <property type="molecule type" value="Genomic_DNA"/>
</dbReference>
<keyword evidence="1" id="KW-1133">Transmembrane helix</keyword>
<keyword evidence="1" id="KW-0812">Transmembrane</keyword>
<name>A0AAW6T795_9MICO</name>
<reference evidence="2 3" key="1">
    <citation type="submission" date="2023-04" db="EMBL/GenBank/DDBJ databases">
        <title>Klugiella caeni sp. nov. isolated from the sludge of biochemical tank.</title>
        <authorList>
            <person name="Geng K."/>
        </authorList>
    </citation>
    <scope>NUCLEOTIDE SEQUENCE [LARGE SCALE GENOMIC DNA]</scope>
    <source>
        <strain evidence="2 3">YN-L-19</strain>
    </source>
</reference>
<feature type="transmembrane region" description="Helical" evidence="1">
    <location>
        <begin position="165"/>
        <end position="189"/>
    </location>
</feature>
<dbReference type="Pfam" id="PF03729">
    <property type="entry name" value="DUF308"/>
    <property type="match status" value="2"/>
</dbReference>
<organism evidence="2 3">
    <name type="scientific">Ruicaihuangia caeni</name>
    <dbReference type="NCBI Taxonomy" id="3042517"/>
    <lineage>
        <taxon>Bacteria</taxon>
        <taxon>Bacillati</taxon>
        <taxon>Actinomycetota</taxon>
        <taxon>Actinomycetes</taxon>
        <taxon>Micrococcales</taxon>
        <taxon>Microbacteriaceae</taxon>
        <taxon>Ruicaihuangia</taxon>
    </lineage>
</organism>
<sequence length="208" mass="21254">MPGSAGVAPRARTIGPLLRGLVAVIAALIITFSQDHSSRVGLLVFGGFAVLTALALVIELRGTASVERTILAIMAAVGAAAGVAALALTGAGLPMFLFTVAVWAAITGFAELYLWMRARGRDPIARDRLLIGGLTALLAIVMVLLPPDLDQHFQGTEGVSGVLTAPVVAVGVFGAYAAVAGVFQLIAAFPVKQAPRSEESTVKEAPSA</sequence>
<comment type="caution">
    <text evidence="2">The sequence shown here is derived from an EMBL/GenBank/DDBJ whole genome shotgun (WGS) entry which is preliminary data.</text>
</comment>
<proteinExistence type="predicted"/>
<dbReference type="InterPro" id="IPR005325">
    <property type="entry name" value="DUF308_memb"/>
</dbReference>
<evidence type="ECO:0000313" key="3">
    <source>
        <dbReference type="Proteomes" id="UP001321506"/>
    </source>
</evidence>
<gene>
    <name evidence="2" type="ORF">QF206_09010</name>
</gene>
<dbReference type="RefSeq" id="WP_281488882.1">
    <property type="nucleotide sequence ID" value="NZ_CP159582.1"/>
</dbReference>
<protein>
    <submittedName>
        <fullName evidence="2">DUF308 domain-containing protein</fullName>
    </submittedName>
</protein>
<keyword evidence="3" id="KW-1185">Reference proteome</keyword>
<feature type="transmembrane region" description="Helical" evidence="1">
    <location>
        <begin position="95"/>
        <end position="116"/>
    </location>
</feature>
<evidence type="ECO:0000256" key="1">
    <source>
        <dbReference type="SAM" id="Phobius"/>
    </source>
</evidence>
<feature type="transmembrane region" description="Helical" evidence="1">
    <location>
        <begin position="128"/>
        <end position="145"/>
    </location>
</feature>
<feature type="transmembrane region" description="Helical" evidence="1">
    <location>
        <begin position="70"/>
        <end position="89"/>
    </location>
</feature>
<accession>A0AAW6T795</accession>
<feature type="transmembrane region" description="Helical" evidence="1">
    <location>
        <begin position="40"/>
        <end position="58"/>
    </location>
</feature>
<dbReference type="AlphaFoldDB" id="A0AAW6T795"/>
<evidence type="ECO:0000313" key="2">
    <source>
        <dbReference type="EMBL" id="MDI2099099.1"/>
    </source>
</evidence>